<comment type="similarity">
    <text evidence="1">Belongs to the amidase family.</text>
</comment>
<dbReference type="InterPro" id="IPR000120">
    <property type="entry name" value="Amidase"/>
</dbReference>
<dbReference type="PANTHER" id="PTHR11895">
    <property type="entry name" value="TRANSAMIDASE"/>
    <property type="match status" value="1"/>
</dbReference>
<name>A0AA37IJN9_9BURK</name>
<feature type="domain" description="Amidase" evidence="3">
    <location>
        <begin position="112"/>
        <end position="535"/>
    </location>
</feature>
<dbReference type="PROSITE" id="PS00571">
    <property type="entry name" value="AMIDASES"/>
    <property type="match status" value="1"/>
</dbReference>
<dbReference type="RefSeq" id="WP_238217532.1">
    <property type="nucleotide sequence ID" value="NZ_BPUS01000029.1"/>
</dbReference>
<dbReference type="PANTHER" id="PTHR11895:SF7">
    <property type="entry name" value="GLUTAMYL-TRNA(GLN) AMIDOTRANSFERASE SUBUNIT A, MITOCHONDRIAL"/>
    <property type="match status" value="1"/>
</dbReference>
<dbReference type="GO" id="GO:0003824">
    <property type="term" value="F:catalytic activity"/>
    <property type="evidence" value="ECO:0007669"/>
    <property type="project" value="InterPro"/>
</dbReference>
<sequence length="553" mass="59052">MDTALRSTSASSLESREHSEHSPISSASRFRGSCRSAYQPSRVGSARGPEAARRPPRRRFAQPFNEQRFDSLIVWFVSLNHHCRHVMNSDIIRQDASKLAELIRTRELSPVEVVKAHLERIEIMNPQINAVVTVAHDALEAAKAAESAVLAGDTLGPLHGVPFTAKDSFDTAGVLTQLGSPIFKGRIPDTDAPSVARMKSAGAILLAKTNLPEFSFWIESDNLLSGRTLNPWNLDCTPGGSSGGESAAIAAGLSPLGLATDIAISVRGPAALTGVVGLKPTHGRIPMTGIWPRIPRRFWHAGPMARTVRDVALAYSLLAGPDGADGFSTTLPTLDTGIGTKPTRPIRVGWLVEPGFGAIDKDVAATVEAAAAALKGAGVVVEPVRIPALEQINALELLWKLQAMETKPAFRKATAGHEDLIYKHVQAIFDTPDTSIEDFVDAEQQIETMRDGFAGYFQRYDALLCPVTPVAAHAHDATELTIGGQSVSSLHVMDATAFLNVTGLPGLALRFGTSDDGLPVGVQLVSPWLAESTILHLGALLESLSPVRDSHAY</sequence>
<comment type="caution">
    <text evidence="4">The sequence shown here is derived from an EMBL/GenBank/DDBJ whole genome shotgun (WGS) entry which is preliminary data.</text>
</comment>
<evidence type="ECO:0000313" key="4">
    <source>
        <dbReference type="EMBL" id="GJH29964.1"/>
    </source>
</evidence>
<dbReference type="Proteomes" id="UP001055111">
    <property type="component" value="Unassembled WGS sequence"/>
</dbReference>
<dbReference type="Pfam" id="PF01425">
    <property type="entry name" value="Amidase"/>
    <property type="match status" value="1"/>
</dbReference>
<evidence type="ECO:0000256" key="2">
    <source>
        <dbReference type="SAM" id="MobiDB-lite"/>
    </source>
</evidence>
<protein>
    <submittedName>
        <fullName evidence="4">Amidase</fullName>
    </submittedName>
</protein>
<reference evidence="4" key="1">
    <citation type="submission" date="2022-09" db="EMBL/GenBank/DDBJ databases">
        <title>Isolation and characterization of 3-chlorobenzoate degrading bacteria from soils in Shizuoka.</title>
        <authorList>
            <person name="Ifat A."/>
            <person name="Ogawa N."/>
            <person name="Kimbara K."/>
            <person name="Moriuchi R."/>
            <person name="Dohra H."/>
            <person name="Shintani M."/>
        </authorList>
    </citation>
    <scope>NUCLEOTIDE SEQUENCE</scope>
    <source>
        <strain evidence="4">19CS4-2</strain>
    </source>
</reference>
<evidence type="ECO:0000256" key="1">
    <source>
        <dbReference type="ARBA" id="ARBA00009199"/>
    </source>
</evidence>
<dbReference type="PIRSF" id="PIRSF001221">
    <property type="entry name" value="Amidase_fungi"/>
    <property type="match status" value="1"/>
</dbReference>
<organism evidence="4 5">
    <name type="scientific">Caballeronia novacaledonica</name>
    <dbReference type="NCBI Taxonomy" id="1544861"/>
    <lineage>
        <taxon>Bacteria</taxon>
        <taxon>Pseudomonadati</taxon>
        <taxon>Pseudomonadota</taxon>
        <taxon>Betaproteobacteria</taxon>
        <taxon>Burkholderiales</taxon>
        <taxon>Burkholderiaceae</taxon>
        <taxon>Caballeronia</taxon>
    </lineage>
</organism>
<evidence type="ECO:0000313" key="5">
    <source>
        <dbReference type="Proteomes" id="UP001055111"/>
    </source>
</evidence>
<feature type="region of interest" description="Disordered" evidence="2">
    <location>
        <begin position="1"/>
        <end position="59"/>
    </location>
</feature>
<dbReference type="SUPFAM" id="SSF75304">
    <property type="entry name" value="Amidase signature (AS) enzymes"/>
    <property type="match status" value="1"/>
</dbReference>
<accession>A0AA37IJN9</accession>
<dbReference type="Gene3D" id="3.90.1300.10">
    <property type="entry name" value="Amidase signature (AS) domain"/>
    <property type="match status" value="1"/>
</dbReference>
<dbReference type="EMBL" id="BPUS01000029">
    <property type="protein sequence ID" value="GJH29964.1"/>
    <property type="molecule type" value="Genomic_DNA"/>
</dbReference>
<dbReference type="InterPro" id="IPR020556">
    <property type="entry name" value="Amidase_CS"/>
</dbReference>
<evidence type="ECO:0000259" key="3">
    <source>
        <dbReference type="Pfam" id="PF01425"/>
    </source>
</evidence>
<dbReference type="AlphaFoldDB" id="A0AA37IJN9"/>
<feature type="compositionally biased region" description="Low complexity" evidence="2">
    <location>
        <begin position="1"/>
        <end position="13"/>
    </location>
</feature>
<gene>
    <name evidence="4" type="ORF">CBA19CS42_35630</name>
</gene>
<dbReference type="InterPro" id="IPR036928">
    <property type="entry name" value="AS_sf"/>
</dbReference>
<proteinExistence type="inferred from homology"/>
<dbReference type="InterPro" id="IPR023631">
    <property type="entry name" value="Amidase_dom"/>
</dbReference>